<name>A0ABQ9XYF5_9EUKA</name>
<comment type="caution">
    <text evidence="1">The sequence shown here is derived from an EMBL/GenBank/DDBJ whole genome shotgun (WGS) entry which is preliminary data.</text>
</comment>
<evidence type="ECO:0000313" key="3">
    <source>
        <dbReference type="Proteomes" id="UP001281761"/>
    </source>
</evidence>
<evidence type="ECO:0000313" key="2">
    <source>
        <dbReference type="EMBL" id="KAK2961164.1"/>
    </source>
</evidence>
<sequence length="84" mass="9578">MSPTNFKCASSTAAIQDVPNDLNLLLDDSEEQQNRQYQHIILIQIDLKISIFIVRQGSSACQINFKLGVDLDLYRQSDQRLPKL</sequence>
<dbReference type="EMBL" id="JARBJD010000055">
    <property type="protein sequence ID" value="KAK2956496.1"/>
    <property type="molecule type" value="Genomic_DNA"/>
</dbReference>
<organism evidence="1 3">
    <name type="scientific">Blattamonas nauphoetae</name>
    <dbReference type="NCBI Taxonomy" id="2049346"/>
    <lineage>
        <taxon>Eukaryota</taxon>
        <taxon>Metamonada</taxon>
        <taxon>Preaxostyla</taxon>
        <taxon>Oxymonadida</taxon>
        <taxon>Blattamonas</taxon>
    </lineage>
</organism>
<dbReference type="Proteomes" id="UP001281761">
    <property type="component" value="Unassembled WGS sequence"/>
</dbReference>
<evidence type="ECO:0000313" key="1">
    <source>
        <dbReference type="EMBL" id="KAK2956496.1"/>
    </source>
</evidence>
<keyword evidence="3" id="KW-1185">Reference proteome</keyword>
<accession>A0ABQ9XYF5</accession>
<proteinExistence type="predicted"/>
<gene>
    <name evidence="2" type="ORF">BLNAU_3932</name>
    <name evidence="1" type="ORF">BLNAU_8550</name>
</gene>
<dbReference type="EMBL" id="JARBJD010000018">
    <property type="protein sequence ID" value="KAK2961164.1"/>
    <property type="molecule type" value="Genomic_DNA"/>
</dbReference>
<reference evidence="1 3" key="1">
    <citation type="journal article" date="2022" name="bioRxiv">
        <title>Genomics of Preaxostyla Flagellates Illuminates Evolutionary Transitions and the Path Towards Mitochondrial Loss.</title>
        <authorList>
            <person name="Novak L.V.F."/>
            <person name="Treitli S.C."/>
            <person name="Pyrih J."/>
            <person name="Halakuc P."/>
            <person name="Pipaliya S.V."/>
            <person name="Vacek V."/>
            <person name="Brzon O."/>
            <person name="Soukal P."/>
            <person name="Eme L."/>
            <person name="Dacks J.B."/>
            <person name="Karnkowska A."/>
            <person name="Elias M."/>
            <person name="Hampl V."/>
        </authorList>
    </citation>
    <scope>NUCLEOTIDE SEQUENCE [LARGE SCALE GENOMIC DNA]</scope>
    <source>
        <strain evidence="1">NAU3</strain>
        <tissue evidence="1">Gut</tissue>
    </source>
</reference>
<protein>
    <submittedName>
        <fullName evidence="1">Uncharacterized protein</fullName>
    </submittedName>
</protein>